<keyword evidence="3" id="KW-1185">Reference proteome</keyword>
<evidence type="ECO:0000259" key="1">
    <source>
        <dbReference type="Pfam" id="PF22936"/>
    </source>
</evidence>
<evidence type="ECO:0000313" key="2">
    <source>
        <dbReference type="EMBL" id="KYP49181.1"/>
    </source>
</evidence>
<protein>
    <recommendedName>
        <fullName evidence="1">Retrovirus-related Pol polyprotein from transposon TNT 1-94-like beta-barrel domain-containing protein</fullName>
    </recommendedName>
</protein>
<dbReference type="Gramene" id="C.cajan_27886.t">
    <property type="protein sequence ID" value="C.cajan_27886.t.cds1"/>
    <property type="gene ID" value="C.cajan_27886"/>
</dbReference>
<evidence type="ECO:0000313" key="3">
    <source>
        <dbReference type="Proteomes" id="UP000075243"/>
    </source>
</evidence>
<dbReference type="EMBL" id="KQ483482">
    <property type="protein sequence ID" value="KYP49181.1"/>
    <property type="molecule type" value="Genomic_DNA"/>
</dbReference>
<accession>A0A151S331</accession>
<dbReference type="Pfam" id="PF22936">
    <property type="entry name" value="Pol_BBD"/>
    <property type="match status" value="1"/>
</dbReference>
<proteinExistence type="predicted"/>
<dbReference type="AlphaFoldDB" id="A0A151S331"/>
<sequence>MQAMFVGSQNTVYDDQWYPNSGATNHLTPDLNNFGSKGDYTSQDKITMGNGQAIGVNHTGTTYFILLCLLKCVP</sequence>
<gene>
    <name evidence="2" type="ORF">KK1_029116</name>
</gene>
<reference evidence="2" key="1">
    <citation type="journal article" date="2012" name="Nat. Biotechnol.">
        <title>Draft genome sequence of pigeonpea (Cajanus cajan), an orphan legume crop of resource-poor farmers.</title>
        <authorList>
            <person name="Varshney R.K."/>
            <person name="Chen W."/>
            <person name="Li Y."/>
            <person name="Bharti A.K."/>
            <person name="Saxena R.K."/>
            <person name="Schlueter J.A."/>
            <person name="Donoghue M.T."/>
            <person name="Azam S."/>
            <person name="Fan G."/>
            <person name="Whaley A.M."/>
            <person name="Farmer A.D."/>
            <person name="Sheridan J."/>
            <person name="Iwata A."/>
            <person name="Tuteja R."/>
            <person name="Penmetsa R.V."/>
            <person name="Wu W."/>
            <person name="Upadhyaya H.D."/>
            <person name="Yang S.P."/>
            <person name="Shah T."/>
            <person name="Saxena K.B."/>
            <person name="Michael T."/>
            <person name="McCombie W.R."/>
            <person name="Yang B."/>
            <person name="Zhang G."/>
            <person name="Yang H."/>
            <person name="Wang J."/>
            <person name="Spillane C."/>
            <person name="Cook D.R."/>
            <person name="May G.D."/>
            <person name="Xu X."/>
            <person name="Jackson S.A."/>
        </authorList>
    </citation>
    <scope>NUCLEOTIDE SEQUENCE [LARGE SCALE GENOMIC DNA]</scope>
</reference>
<name>A0A151S331_CAJCA</name>
<organism evidence="2 3">
    <name type="scientific">Cajanus cajan</name>
    <name type="common">Pigeon pea</name>
    <name type="synonym">Cajanus indicus</name>
    <dbReference type="NCBI Taxonomy" id="3821"/>
    <lineage>
        <taxon>Eukaryota</taxon>
        <taxon>Viridiplantae</taxon>
        <taxon>Streptophyta</taxon>
        <taxon>Embryophyta</taxon>
        <taxon>Tracheophyta</taxon>
        <taxon>Spermatophyta</taxon>
        <taxon>Magnoliopsida</taxon>
        <taxon>eudicotyledons</taxon>
        <taxon>Gunneridae</taxon>
        <taxon>Pentapetalae</taxon>
        <taxon>rosids</taxon>
        <taxon>fabids</taxon>
        <taxon>Fabales</taxon>
        <taxon>Fabaceae</taxon>
        <taxon>Papilionoideae</taxon>
        <taxon>50 kb inversion clade</taxon>
        <taxon>NPAAA clade</taxon>
        <taxon>indigoferoid/millettioid clade</taxon>
        <taxon>Phaseoleae</taxon>
        <taxon>Cajanus</taxon>
    </lineage>
</organism>
<dbReference type="Proteomes" id="UP000075243">
    <property type="component" value="Unassembled WGS sequence"/>
</dbReference>
<feature type="domain" description="Retrovirus-related Pol polyprotein from transposon TNT 1-94-like beta-barrel" evidence="1">
    <location>
        <begin position="17"/>
        <end position="62"/>
    </location>
</feature>
<dbReference type="InterPro" id="IPR054722">
    <property type="entry name" value="PolX-like_BBD"/>
</dbReference>